<protein>
    <submittedName>
        <fullName evidence="2">Uncharacterized protein</fullName>
    </submittedName>
</protein>
<feature type="region of interest" description="Disordered" evidence="1">
    <location>
        <begin position="1"/>
        <end position="35"/>
    </location>
</feature>
<dbReference type="EMBL" id="JBJQND010000003">
    <property type="protein sequence ID" value="KAL3882984.1"/>
    <property type="molecule type" value="Genomic_DNA"/>
</dbReference>
<reference evidence="2 3" key="1">
    <citation type="submission" date="2024-11" db="EMBL/GenBank/DDBJ databases">
        <title>Chromosome-level genome assembly of the freshwater bivalve Anodonta woodiana.</title>
        <authorList>
            <person name="Chen X."/>
        </authorList>
    </citation>
    <scope>NUCLEOTIDE SEQUENCE [LARGE SCALE GENOMIC DNA]</scope>
    <source>
        <strain evidence="2">MN2024</strain>
        <tissue evidence="2">Gills</tissue>
    </source>
</reference>
<comment type="caution">
    <text evidence="2">The sequence shown here is derived from an EMBL/GenBank/DDBJ whole genome shotgun (WGS) entry which is preliminary data.</text>
</comment>
<gene>
    <name evidence="2" type="ORF">ACJMK2_029285</name>
</gene>
<evidence type="ECO:0000313" key="2">
    <source>
        <dbReference type="EMBL" id="KAL3882984.1"/>
    </source>
</evidence>
<organism evidence="2 3">
    <name type="scientific">Sinanodonta woodiana</name>
    <name type="common">Chinese pond mussel</name>
    <name type="synonym">Anodonta woodiana</name>
    <dbReference type="NCBI Taxonomy" id="1069815"/>
    <lineage>
        <taxon>Eukaryota</taxon>
        <taxon>Metazoa</taxon>
        <taxon>Spiralia</taxon>
        <taxon>Lophotrochozoa</taxon>
        <taxon>Mollusca</taxon>
        <taxon>Bivalvia</taxon>
        <taxon>Autobranchia</taxon>
        <taxon>Heteroconchia</taxon>
        <taxon>Palaeoheterodonta</taxon>
        <taxon>Unionida</taxon>
        <taxon>Unionoidea</taxon>
        <taxon>Unionidae</taxon>
        <taxon>Unioninae</taxon>
        <taxon>Sinanodonta</taxon>
    </lineage>
</organism>
<evidence type="ECO:0000313" key="3">
    <source>
        <dbReference type="Proteomes" id="UP001634394"/>
    </source>
</evidence>
<sequence>MSQFESALDDYRRHHPQITVGDKINGTGRRRITEKGPDDVTHICAVHENRETEARARLKEKYQRRRLQRYQPLLDILADTINQYRVDVIDGGNFIYMEQ</sequence>
<proteinExistence type="predicted"/>
<name>A0ABD3X9P3_SINWO</name>
<accession>A0ABD3X9P3</accession>
<keyword evidence="3" id="KW-1185">Reference proteome</keyword>
<dbReference type="Proteomes" id="UP001634394">
    <property type="component" value="Unassembled WGS sequence"/>
</dbReference>
<dbReference type="AlphaFoldDB" id="A0ABD3X9P3"/>
<evidence type="ECO:0000256" key="1">
    <source>
        <dbReference type="SAM" id="MobiDB-lite"/>
    </source>
</evidence>